<protein>
    <submittedName>
        <fullName evidence="2">Uncharacterized protein DUF1109</fullName>
    </submittedName>
</protein>
<dbReference type="OrthoDB" id="1551186at2"/>
<evidence type="ECO:0000313" key="2">
    <source>
        <dbReference type="EMBL" id="PJJ81101.1"/>
    </source>
</evidence>
<keyword evidence="3" id="KW-1185">Reference proteome</keyword>
<feature type="transmembrane region" description="Helical" evidence="1">
    <location>
        <begin position="17"/>
        <end position="37"/>
    </location>
</feature>
<dbReference type="Proteomes" id="UP000231742">
    <property type="component" value="Unassembled WGS sequence"/>
</dbReference>
<dbReference type="RefSeq" id="WP_100387820.1">
    <property type="nucleotide sequence ID" value="NZ_BMZU01000001.1"/>
</dbReference>
<evidence type="ECO:0000256" key="1">
    <source>
        <dbReference type="SAM" id="Phobius"/>
    </source>
</evidence>
<name>A0A2M9D5W7_9MICO</name>
<dbReference type="AlphaFoldDB" id="A0A2M9D5W7"/>
<evidence type="ECO:0000313" key="3">
    <source>
        <dbReference type="Proteomes" id="UP000231742"/>
    </source>
</evidence>
<reference evidence="2 3" key="1">
    <citation type="submission" date="2017-11" db="EMBL/GenBank/DDBJ databases">
        <title>Genomic Encyclopedia of Archaeal and Bacterial Type Strains, Phase II (KMG-II): From Individual Species to Whole Genera.</title>
        <authorList>
            <person name="Goeker M."/>
        </authorList>
    </citation>
    <scope>NUCLEOTIDE SEQUENCE [LARGE SCALE GENOMIC DNA]</scope>
    <source>
        <strain evidence="2 3">DSM 16400</strain>
    </source>
</reference>
<feature type="transmembrane region" description="Helical" evidence="1">
    <location>
        <begin position="87"/>
        <end position="105"/>
    </location>
</feature>
<comment type="caution">
    <text evidence="2">The sequence shown here is derived from an EMBL/GenBank/DDBJ whole genome shotgun (WGS) entry which is preliminary data.</text>
</comment>
<accession>A0A2M9D5W7</accession>
<sequence>MTTDTSPLTPLDVRIRLAALWTATMVLVAFVDIFGFYRPDYREQIEAGRVFVFDIGQPFMLGIIMYVTIPTLMIALSVLLPHRSNRLTNLIVAPLFALTIVGAAIGEWGYYVLASGVELAFLVIIVTLSAKWAMPKRN</sequence>
<organism evidence="2 3">
    <name type="scientific">Salinibacterium amurskyense</name>
    <dbReference type="NCBI Taxonomy" id="205941"/>
    <lineage>
        <taxon>Bacteria</taxon>
        <taxon>Bacillati</taxon>
        <taxon>Actinomycetota</taxon>
        <taxon>Actinomycetes</taxon>
        <taxon>Micrococcales</taxon>
        <taxon>Microbacteriaceae</taxon>
        <taxon>Salinibacterium</taxon>
    </lineage>
</organism>
<dbReference type="InterPro" id="IPR046289">
    <property type="entry name" value="DUF6326"/>
</dbReference>
<gene>
    <name evidence="2" type="ORF">CLV85_0271</name>
</gene>
<dbReference type="EMBL" id="PGFH01000001">
    <property type="protein sequence ID" value="PJJ81101.1"/>
    <property type="molecule type" value="Genomic_DNA"/>
</dbReference>
<dbReference type="Pfam" id="PF19851">
    <property type="entry name" value="DUF6326"/>
    <property type="match status" value="1"/>
</dbReference>
<feature type="transmembrane region" description="Helical" evidence="1">
    <location>
        <begin position="57"/>
        <end position="80"/>
    </location>
</feature>
<keyword evidence="1" id="KW-0472">Membrane</keyword>
<keyword evidence="1" id="KW-0812">Transmembrane</keyword>
<keyword evidence="1" id="KW-1133">Transmembrane helix</keyword>
<feature type="transmembrane region" description="Helical" evidence="1">
    <location>
        <begin position="111"/>
        <end position="134"/>
    </location>
</feature>
<proteinExistence type="predicted"/>